<protein>
    <submittedName>
        <fullName evidence="1">Uncharacterized protein</fullName>
    </submittedName>
</protein>
<name>A0A6G1IS11_9PLEO</name>
<reference evidence="1" key="1">
    <citation type="journal article" date="2020" name="Stud. Mycol.">
        <title>101 Dothideomycetes genomes: a test case for predicting lifestyles and emergence of pathogens.</title>
        <authorList>
            <person name="Haridas S."/>
            <person name="Albert R."/>
            <person name="Binder M."/>
            <person name="Bloem J."/>
            <person name="Labutti K."/>
            <person name="Salamov A."/>
            <person name="Andreopoulos B."/>
            <person name="Baker S."/>
            <person name="Barry K."/>
            <person name="Bills G."/>
            <person name="Bluhm B."/>
            <person name="Cannon C."/>
            <person name="Castanera R."/>
            <person name="Culley D."/>
            <person name="Daum C."/>
            <person name="Ezra D."/>
            <person name="Gonzalez J."/>
            <person name="Henrissat B."/>
            <person name="Kuo A."/>
            <person name="Liang C."/>
            <person name="Lipzen A."/>
            <person name="Lutzoni F."/>
            <person name="Magnuson J."/>
            <person name="Mondo S."/>
            <person name="Nolan M."/>
            <person name="Ohm R."/>
            <person name="Pangilinan J."/>
            <person name="Park H.-J."/>
            <person name="Ramirez L."/>
            <person name="Alfaro M."/>
            <person name="Sun H."/>
            <person name="Tritt A."/>
            <person name="Yoshinaga Y."/>
            <person name="Zwiers L.-H."/>
            <person name="Turgeon B."/>
            <person name="Goodwin S."/>
            <person name="Spatafora J."/>
            <person name="Crous P."/>
            <person name="Grigoriev I."/>
        </authorList>
    </citation>
    <scope>NUCLEOTIDE SEQUENCE</scope>
    <source>
        <strain evidence="1">CBS 122367</strain>
    </source>
</reference>
<dbReference type="Proteomes" id="UP000799291">
    <property type="component" value="Unassembled WGS sequence"/>
</dbReference>
<evidence type="ECO:0000313" key="1">
    <source>
        <dbReference type="EMBL" id="KAF2680659.1"/>
    </source>
</evidence>
<gene>
    <name evidence="1" type="ORF">K458DRAFT_311083</name>
</gene>
<dbReference type="OrthoDB" id="4227485at2759"/>
<evidence type="ECO:0000313" key="2">
    <source>
        <dbReference type="Proteomes" id="UP000799291"/>
    </source>
</evidence>
<feature type="non-terminal residue" evidence="1">
    <location>
        <position position="545"/>
    </location>
</feature>
<keyword evidence="2" id="KW-1185">Reference proteome</keyword>
<dbReference type="InterPro" id="IPR022198">
    <property type="entry name" value="DUF3723"/>
</dbReference>
<sequence>MYSHSDGVELAEIKSRSLLGIARLRLSDLSFQETLRSDEHREELDKDTLRLLNVFKLDGCLRFSEENFVDALIEDGSFCEALIRAGLDRPTFKKVTTQCSPREIPSLQVLQPVECLNGMHRIQAAKRFLDRNDQWWIVRLLSTDFADGARTRARGSFLHEQKYPDGMIFRNIRRYHLQGDTSSENMWWARLTETKRRDVHQLLKNRPLTVAFDELLDMPGLWQPELVHYLVHIKRVWREFVPERFRKEVDAATVRCLELRAPGTSNRDAQHIRQSEGLFQSIPTSERTHILQKLLLFKGLIPSLRAFFENQKYLEPCSLILRTLLEPGEKRSLWKSFKANYFPTNCYYVQTSDQKPLQSIEAVEAPPGFDPQKLGYLQLWMFCLRNFPEMTDITPKIESRRKRVAKKYNYGLQQRLGALAWQLGFQTPEAERLAKECPDREQARRFLDVTRPGCDVNGDYEANISNIVGVLREIRQSSEPSQSTGLTSNLTYPVERRCGRPYYDDHAADKQSLYLTLFSHETSIEGGDLDITSLYVKRDLFQSFF</sequence>
<proteinExistence type="predicted"/>
<dbReference type="Pfam" id="PF12520">
    <property type="entry name" value="DUF3723"/>
    <property type="match status" value="1"/>
</dbReference>
<dbReference type="AlphaFoldDB" id="A0A6G1IS11"/>
<dbReference type="EMBL" id="MU005595">
    <property type="protein sequence ID" value="KAF2680659.1"/>
    <property type="molecule type" value="Genomic_DNA"/>
</dbReference>
<accession>A0A6G1IS11</accession>
<organism evidence="1 2">
    <name type="scientific">Lentithecium fluviatile CBS 122367</name>
    <dbReference type="NCBI Taxonomy" id="1168545"/>
    <lineage>
        <taxon>Eukaryota</taxon>
        <taxon>Fungi</taxon>
        <taxon>Dikarya</taxon>
        <taxon>Ascomycota</taxon>
        <taxon>Pezizomycotina</taxon>
        <taxon>Dothideomycetes</taxon>
        <taxon>Pleosporomycetidae</taxon>
        <taxon>Pleosporales</taxon>
        <taxon>Massarineae</taxon>
        <taxon>Lentitheciaceae</taxon>
        <taxon>Lentithecium</taxon>
    </lineage>
</organism>